<sequence>MQKSRYAFIYTEKGFYFDTTDDAFNDTNPENILQEKNPIKYHMKYSLLFKQSVIYEYEEIKNRTEVVKTLNIDRRSHANNIIAHLILNDGKGTGYENDSLNS</sequence>
<proteinExistence type="predicted"/>
<accession>A0A3M7QVT0</accession>
<protein>
    <submittedName>
        <fullName evidence="1">Uncharacterized protein</fullName>
    </submittedName>
</protein>
<keyword evidence="2" id="KW-1185">Reference proteome</keyword>
<gene>
    <name evidence="1" type="ORF">BpHYR1_023081</name>
</gene>
<evidence type="ECO:0000313" key="1">
    <source>
        <dbReference type="EMBL" id="RNA15224.1"/>
    </source>
</evidence>
<dbReference type="Proteomes" id="UP000276133">
    <property type="component" value="Unassembled WGS sequence"/>
</dbReference>
<dbReference type="AlphaFoldDB" id="A0A3M7QVT0"/>
<dbReference type="EMBL" id="REGN01005007">
    <property type="protein sequence ID" value="RNA15224.1"/>
    <property type="molecule type" value="Genomic_DNA"/>
</dbReference>
<organism evidence="1 2">
    <name type="scientific">Brachionus plicatilis</name>
    <name type="common">Marine rotifer</name>
    <name type="synonym">Brachionus muelleri</name>
    <dbReference type="NCBI Taxonomy" id="10195"/>
    <lineage>
        <taxon>Eukaryota</taxon>
        <taxon>Metazoa</taxon>
        <taxon>Spiralia</taxon>
        <taxon>Gnathifera</taxon>
        <taxon>Rotifera</taxon>
        <taxon>Eurotatoria</taxon>
        <taxon>Monogononta</taxon>
        <taxon>Pseudotrocha</taxon>
        <taxon>Ploima</taxon>
        <taxon>Brachionidae</taxon>
        <taxon>Brachionus</taxon>
    </lineage>
</organism>
<name>A0A3M7QVT0_BRAPC</name>
<evidence type="ECO:0000313" key="2">
    <source>
        <dbReference type="Proteomes" id="UP000276133"/>
    </source>
</evidence>
<reference evidence="1 2" key="1">
    <citation type="journal article" date="2018" name="Sci. Rep.">
        <title>Genomic signatures of local adaptation to the degree of environmental predictability in rotifers.</title>
        <authorList>
            <person name="Franch-Gras L."/>
            <person name="Hahn C."/>
            <person name="Garcia-Roger E.M."/>
            <person name="Carmona M.J."/>
            <person name="Serra M."/>
            <person name="Gomez A."/>
        </authorList>
    </citation>
    <scope>NUCLEOTIDE SEQUENCE [LARGE SCALE GENOMIC DNA]</scope>
    <source>
        <strain evidence="1">HYR1</strain>
    </source>
</reference>
<comment type="caution">
    <text evidence="1">The sequence shown here is derived from an EMBL/GenBank/DDBJ whole genome shotgun (WGS) entry which is preliminary data.</text>
</comment>